<reference evidence="4 6" key="1">
    <citation type="journal article" date="2016" name="Front. Microbiol.">
        <title>Comprehensive Phylogenetic Analysis of Bovine Non-aureus Staphylococci Species Based on Whole-Genome Sequencing.</title>
        <authorList>
            <person name="Naushad S."/>
            <person name="Barkema H.W."/>
            <person name="Luby C."/>
            <person name="Condas L.A."/>
            <person name="Nobrega D.B."/>
            <person name="Carson D.A."/>
            <person name="De Buck J."/>
        </authorList>
    </citation>
    <scope>NUCLEOTIDE SEQUENCE [LARGE SCALE GENOMIC DNA]</scope>
    <source>
        <strain evidence="4 6">SNUC 4337</strain>
    </source>
</reference>
<dbReference type="GeneID" id="66778058"/>
<proteinExistence type="inferred from homology"/>
<dbReference type="Proteomes" id="UP000254412">
    <property type="component" value="Unassembled WGS sequence"/>
</dbReference>
<keyword evidence="8" id="KW-1185">Reference proteome</keyword>
<dbReference type="KEGG" id="snl:BJD96_13425"/>
<evidence type="ECO:0000313" key="3">
    <source>
        <dbReference type="EMBL" id="MBO1227527.1"/>
    </source>
</evidence>
<gene>
    <name evidence="5" type="primary">yflT</name>
    <name evidence="4" type="ORF">BUZ61_09335</name>
    <name evidence="3" type="ORF">J3T88_09455</name>
    <name evidence="5" type="ORF">NCTC13834_02692</name>
</gene>
<comment type="similarity">
    <text evidence="1">Belongs to the UPF0355 family.</text>
</comment>
<evidence type="ECO:0000313" key="8">
    <source>
        <dbReference type="Proteomes" id="UP000664081"/>
    </source>
</evidence>
<reference evidence="5 7" key="3">
    <citation type="submission" date="2018-06" db="EMBL/GenBank/DDBJ databases">
        <authorList>
            <consortium name="Pathogen Informatics"/>
            <person name="Doyle S."/>
        </authorList>
    </citation>
    <scope>NUCLEOTIDE SEQUENCE [LARGE SCALE GENOMIC DNA]</scope>
    <source>
        <strain evidence="5 7">NCTC13834</strain>
    </source>
</reference>
<dbReference type="OrthoDB" id="2353304at2"/>
<dbReference type="InterPro" id="IPR025889">
    <property type="entry name" value="GSP17M-like_dom"/>
</dbReference>
<reference evidence="4" key="2">
    <citation type="submission" date="2018-03" db="EMBL/GenBank/DDBJ databases">
        <authorList>
            <person name="Keele B.F."/>
        </authorList>
    </citation>
    <scope>NUCLEOTIDE SEQUENCE</scope>
    <source>
        <strain evidence="4">SNUC 4337</strain>
    </source>
</reference>
<reference evidence="3 8" key="4">
    <citation type="submission" date="2021-03" db="EMBL/GenBank/DDBJ databases">
        <title>Staphylococci and Mammaliicocci in bats.</title>
        <authorList>
            <person name="Fountain K."/>
        </authorList>
    </citation>
    <scope>NUCLEOTIDE SEQUENCE [LARGE SCALE GENOMIC DNA]</scope>
    <source>
        <strain evidence="3 8">18_1_E_SW</strain>
    </source>
</reference>
<dbReference type="EMBL" id="JAFNLT010000007">
    <property type="protein sequence ID" value="MBO1227527.1"/>
    <property type="molecule type" value="Genomic_DNA"/>
</dbReference>
<name>A0A291JP56_9STAP</name>
<feature type="domain" description="General stress protein 17M-like" evidence="2">
    <location>
        <begin position="4"/>
        <end position="89"/>
    </location>
</feature>
<dbReference type="Proteomes" id="UP000240400">
    <property type="component" value="Unassembled WGS sequence"/>
</dbReference>
<accession>A0A291JP56</accession>
<organism evidence="4 6">
    <name type="scientific">Staphylococcus nepalensis</name>
    <dbReference type="NCBI Taxonomy" id="214473"/>
    <lineage>
        <taxon>Bacteria</taxon>
        <taxon>Bacillati</taxon>
        <taxon>Bacillota</taxon>
        <taxon>Bacilli</taxon>
        <taxon>Bacillales</taxon>
        <taxon>Staphylococcaceae</taxon>
        <taxon>Staphylococcus</taxon>
    </lineage>
</organism>
<evidence type="ECO:0000313" key="7">
    <source>
        <dbReference type="Proteomes" id="UP000254412"/>
    </source>
</evidence>
<evidence type="ECO:0000256" key="1">
    <source>
        <dbReference type="ARBA" id="ARBA00008128"/>
    </source>
</evidence>
<evidence type="ECO:0000313" key="6">
    <source>
        <dbReference type="Proteomes" id="UP000240400"/>
    </source>
</evidence>
<dbReference type="RefSeq" id="WP_096811102.1">
    <property type="nucleotide sequence ID" value="NZ_BMCF01000003.1"/>
</dbReference>
<evidence type="ECO:0000313" key="5">
    <source>
        <dbReference type="EMBL" id="SUM56284.1"/>
    </source>
</evidence>
<evidence type="ECO:0000259" key="2">
    <source>
        <dbReference type="Pfam" id="PF11181"/>
    </source>
</evidence>
<dbReference type="Pfam" id="PF11181">
    <property type="entry name" value="YflT"/>
    <property type="match status" value="1"/>
</dbReference>
<evidence type="ECO:0000313" key="4">
    <source>
        <dbReference type="EMBL" id="PTK58430.1"/>
    </source>
</evidence>
<dbReference type="EMBL" id="PZHR01000049">
    <property type="protein sequence ID" value="PTK58430.1"/>
    <property type="molecule type" value="Genomic_DNA"/>
</dbReference>
<protein>
    <submittedName>
        <fullName evidence="4 5">General stress protein</fullName>
    </submittedName>
</protein>
<dbReference type="AlphaFoldDB" id="A0A291JP56"/>
<dbReference type="EMBL" id="UHDS01000001">
    <property type="protein sequence ID" value="SUM56284.1"/>
    <property type="molecule type" value="Genomic_DNA"/>
</dbReference>
<sequence length="105" mass="11587">MTPVVKGYRIDGDLEVDVVALQDKGVGSQDMYVLSLDKSRTDKIAEDTGITGIDIEKENNPDRVALKEKLKAIGVDDNTVATFKKDMDEDKVYLIVTDSRVKGLL</sequence>
<dbReference type="Proteomes" id="UP000664081">
    <property type="component" value="Unassembled WGS sequence"/>
</dbReference>